<name>A0ABS1W630_9ACTN</name>
<accession>A0ABS1W630</accession>
<proteinExistence type="predicted"/>
<evidence type="ECO:0000313" key="3">
    <source>
        <dbReference type="Proteomes" id="UP000598996"/>
    </source>
</evidence>
<organism evidence="2 3">
    <name type="scientific">Paractinoplanes lichenicola</name>
    <dbReference type="NCBI Taxonomy" id="2802976"/>
    <lineage>
        <taxon>Bacteria</taxon>
        <taxon>Bacillati</taxon>
        <taxon>Actinomycetota</taxon>
        <taxon>Actinomycetes</taxon>
        <taxon>Micromonosporales</taxon>
        <taxon>Micromonosporaceae</taxon>
        <taxon>Paractinoplanes</taxon>
    </lineage>
</organism>
<dbReference type="EMBL" id="JAENHO010000027">
    <property type="protein sequence ID" value="MBL7262168.1"/>
    <property type="molecule type" value="Genomic_DNA"/>
</dbReference>
<reference evidence="2 3" key="1">
    <citation type="submission" date="2021-01" db="EMBL/GenBank/DDBJ databases">
        <title>Actinoplanes sp. nov. LDG1-01 isolated from lichen.</title>
        <authorList>
            <person name="Saeng-In P."/>
            <person name="Phongsopitanun W."/>
            <person name="Kanchanasin P."/>
            <person name="Yuki M."/>
            <person name="Kudo T."/>
            <person name="Ohkuma M."/>
            <person name="Tanasupawat S."/>
        </authorList>
    </citation>
    <scope>NUCLEOTIDE SEQUENCE [LARGE SCALE GENOMIC DNA]</scope>
    <source>
        <strain evidence="2 3">LDG1-01</strain>
    </source>
</reference>
<protein>
    <submittedName>
        <fullName evidence="2">Uncharacterized protein</fullName>
    </submittedName>
</protein>
<evidence type="ECO:0000256" key="1">
    <source>
        <dbReference type="SAM" id="MobiDB-lite"/>
    </source>
</evidence>
<feature type="region of interest" description="Disordered" evidence="1">
    <location>
        <begin position="47"/>
        <end position="66"/>
    </location>
</feature>
<sequence>MARCFVDAASAGHRAWLQVSWPTVEGDPIHVTYLSGDDGHIEVVTDSRADGFGPKPVTTEDCQGPKPARQGIEFTTCVKK</sequence>
<evidence type="ECO:0000313" key="2">
    <source>
        <dbReference type="EMBL" id="MBL7262168.1"/>
    </source>
</evidence>
<gene>
    <name evidence="2" type="ORF">JKJ07_48650</name>
</gene>
<keyword evidence="3" id="KW-1185">Reference proteome</keyword>
<dbReference type="RefSeq" id="WP_203078713.1">
    <property type="nucleotide sequence ID" value="NZ_JAENHO010000027.1"/>
</dbReference>
<dbReference type="Proteomes" id="UP000598996">
    <property type="component" value="Unassembled WGS sequence"/>
</dbReference>
<comment type="caution">
    <text evidence="2">The sequence shown here is derived from an EMBL/GenBank/DDBJ whole genome shotgun (WGS) entry which is preliminary data.</text>
</comment>